<dbReference type="Pfam" id="PF05730">
    <property type="entry name" value="CFEM"/>
    <property type="match status" value="1"/>
</dbReference>
<evidence type="ECO:0000259" key="11">
    <source>
        <dbReference type="PROSITE" id="PS52012"/>
    </source>
</evidence>
<gene>
    <name evidence="12" type="ORF">B0T17DRAFT_302236</name>
</gene>
<keyword evidence="8" id="KW-0449">Lipoprotein</keyword>
<keyword evidence="9" id="KW-0349">Heme</keyword>
<comment type="caution">
    <text evidence="12">The sequence shown here is derived from an EMBL/GenBank/DDBJ whole genome shotgun (WGS) entry which is preliminary data.</text>
</comment>
<dbReference type="EMBL" id="JAULSR010000004">
    <property type="protein sequence ID" value="KAK0621734.1"/>
    <property type="molecule type" value="Genomic_DNA"/>
</dbReference>
<evidence type="ECO:0000256" key="6">
    <source>
        <dbReference type="ARBA" id="ARBA00022729"/>
    </source>
</evidence>
<evidence type="ECO:0000256" key="8">
    <source>
        <dbReference type="ARBA" id="ARBA00023288"/>
    </source>
</evidence>
<reference evidence="12" key="1">
    <citation type="submission" date="2023-06" db="EMBL/GenBank/DDBJ databases">
        <title>Genome-scale phylogeny and comparative genomics of the fungal order Sordariales.</title>
        <authorList>
            <consortium name="Lawrence Berkeley National Laboratory"/>
            <person name="Hensen N."/>
            <person name="Bonometti L."/>
            <person name="Westerberg I."/>
            <person name="Brannstrom I.O."/>
            <person name="Guillou S."/>
            <person name="Cros-Aarteil S."/>
            <person name="Calhoun S."/>
            <person name="Haridas S."/>
            <person name="Kuo A."/>
            <person name="Mondo S."/>
            <person name="Pangilinan J."/>
            <person name="Riley R."/>
            <person name="LaButti K."/>
            <person name="Andreopoulos B."/>
            <person name="Lipzen A."/>
            <person name="Chen C."/>
            <person name="Yanf M."/>
            <person name="Daum C."/>
            <person name="Ng V."/>
            <person name="Clum A."/>
            <person name="Steindorff A."/>
            <person name="Ohm R."/>
            <person name="Martin F."/>
            <person name="Silar P."/>
            <person name="Natvig D."/>
            <person name="Lalanne C."/>
            <person name="Gautier V."/>
            <person name="Ament-velasquez S.L."/>
            <person name="Kruys A."/>
            <person name="Hutchinson M.I."/>
            <person name="Powell A.J."/>
            <person name="Barry K."/>
            <person name="Miller A.N."/>
            <person name="Grigoriev I.V."/>
            <person name="Debuchy R."/>
            <person name="Gladieux P."/>
            <person name="Thoren M.H."/>
            <person name="Johannesson H."/>
        </authorList>
    </citation>
    <scope>NUCLEOTIDE SEQUENCE</scope>
    <source>
        <strain evidence="12">SMH3391-2</strain>
    </source>
</reference>
<feature type="chain" id="PRO_5041289308" description="CFEM domain-containing protein" evidence="10">
    <location>
        <begin position="19"/>
        <end position="105"/>
    </location>
</feature>
<evidence type="ECO:0000256" key="4">
    <source>
        <dbReference type="ARBA" id="ARBA00022525"/>
    </source>
</evidence>
<evidence type="ECO:0000313" key="12">
    <source>
        <dbReference type="EMBL" id="KAK0621734.1"/>
    </source>
</evidence>
<evidence type="ECO:0000256" key="9">
    <source>
        <dbReference type="PROSITE-ProRule" id="PRU01356"/>
    </source>
</evidence>
<keyword evidence="5" id="KW-0472">Membrane</keyword>
<evidence type="ECO:0000313" key="13">
    <source>
        <dbReference type="Proteomes" id="UP001174934"/>
    </source>
</evidence>
<feature type="signal peptide" evidence="10">
    <location>
        <begin position="1"/>
        <end position="18"/>
    </location>
</feature>
<sequence length="105" mass="10706">MKVPAILVSLALATIAVAQAPTLPECAKECADGFLTSGIGNCGGDVACICADSSFISDISCCLVGKCQPPDQSSAIVFASGVSLVPKRKPNISRLRTLNVVCSGY</sequence>
<dbReference type="GO" id="GO:0046872">
    <property type="term" value="F:metal ion binding"/>
    <property type="evidence" value="ECO:0007669"/>
    <property type="project" value="UniProtKB-UniRule"/>
</dbReference>
<evidence type="ECO:0000256" key="7">
    <source>
        <dbReference type="ARBA" id="ARBA00023157"/>
    </source>
</evidence>
<dbReference type="GO" id="GO:0005576">
    <property type="term" value="C:extracellular region"/>
    <property type="evidence" value="ECO:0007669"/>
    <property type="project" value="UniProtKB-SubCell"/>
</dbReference>
<keyword evidence="9" id="KW-0408">Iron</keyword>
<evidence type="ECO:0000256" key="10">
    <source>
        <dbReference type="SAM" id="SignalP"/>
    </source>
</evidence>
<dbReference type="PROSITE" id="PS52012">
    <property type="entry name" value="CFEM"/>
    <property type="match status" value="1"/>
</dbReference>
<name>A0AA39WU99_9PEZI</name>
<keyword evidence="7" id="KW-1015">Disulfide bond</keyword>
<dbReference type="GO" id="GO:0098552">
    <property type="term" value="C:side of membrane"/>
    <property type="evidence" value="ECO:0007669"/>
    <property type="project" value="UniProtKB-KW"/>
</dbReference>
<organism evidence="12 13">
    <name type="scientific">Bombardia bombarda</name>
    <dbReference type="NCBI Taxonomy" id="252184"/>
    <lineage>
        <taxon>Eukaryota</taxon>
        <taxon>Fungi</taxon>
        <taxon>Dikarya</taxon>
        <taxon>Ascomycota</taxon>
        <taxon>Pezizomycotina</taxon>
        <taxon>Sordariomycetes</taxon>
        <taxon>Sordariomycetidae</taxon>
        <taxon>Sordariales</taxon>
        <taxon>Lasiosphaeriaceae</taxon>
        <taxon>Bombardia</taxon>
    </lineage>
</organism>
<keyword evidence="5" id="KW-0336">GPI-anchor</keyword>
<comment type="caution">
    <text evidence="9">Lacks conserved residue(s) required for the propagation of feature annotation.</text>
</comment>
<comment type="similarity">
    <text evidence="3">Belongs to the RBT5 family.</text>
</comment>
<protein>
    <recommendedName>
        <fullName evidence="11">CFEM domain-containing protein</fullName>
    </recommendedName>
</protein>
<accession>A0AA39WU99</accession>
<dbReference type="Proteomes" id="UP001174934">
    <property type="component" value="Unassembled WGS sequence"/>
</dbReference>
<evidence type="ECO:0000256" key="2">
    <source>
        <dbReference type="ARBA" id="ARBA00004613"/>
    </source>
</evidence>
<evidence type="ECO:0000256" key="3">
    <source>
        <dbReference type="ARBA" id="ARBA00010031"/>
    </source>
</evidence>
<dbReference type="AlphaFoldDB" id="A0AA39WU99"/>
<keyword evidence="9" id="KW-0479">Metal-binding</keyword>
<feature type="binding site" description="axial binding residue" evidence="9">
    <location>
        <position position="45"/>
    </location>
    <ligand>
        <name>heme</name>
        <dbReference type="ChEBI" id="CHEBI:30413"/>
    </ligand>
    <ligandPart>
        <name>Fe</name>
        <dbReference type="ChEBI" id="CHEBI:18248"/>
    </ligandPart>
</feature>
<keyword evidence="13" id="KW-1185">Reference proteome</keyword>
<keyword evidence="6 10" id="KW-0732">Signal</keyword>
<keyword evidence="4" id="KW-0964">Secreted</keyword>
<dbReference type="InterPro" id="IPR008427">
    <property type="entry name" value="Extracellular_membr_CFEM_dom"/>
</dbReference>
<evidence type="ECO:0000256" key="1">
    <source>
        <dbReference type="ARBA" id="ARBA00004589"/>
    </source>
</evidence>
<keyword evidence="5" id="KW-0325">Glycoprotein</keyword>
<feature type="domain" description="CFEM" evidence="11">
    <location>
        <begin position="1"/>
        <end position="105"/>
    </location>
</feature>
<evidence type="ECO:0000256" key="5">
    <source>
        <dbReference type="ARBA" id="ARBA00022622"/>
    </source>
</evidence>
<proteinExistence type="inferred from homology"/>
<comment type="subcellular location">
    <subcellularLocation>
        <location evidence="1">Membrane</location>
        <topology evidence="1">Lipid-anchor</topology>
        <topology evidence="1">GPI-anchor</topology>
    </subcellularLocation>
    <subcellularLocation>
        <location evidence="2">Secreted</location>
    </subcellularLocation>
</comment>